<dbReference type="PANTHER" id="PTHR30336">
    <property type="entry name" value="INNER MEMBRANE PROTEIN, PROBABLE PERMEASE"/>
    <property type="match status" value="1"/>
</dbReference>
<evidence type="ECO:0000313" key="2">
    <source>
        <dbReference type="EMBL" id="HGB14247.1"/>
    </source>
</evidence>
<feature type="domain" description="DUF218" evidence="1">
    <location>
        <begin position="9"/>
        <end position="173"/>
    </location>
</feature>
<organism evidence="2">
    <name type="scientific">Desulfobacca acetoxidans</name>
    <dbReference type="NCBI Taxonomy" id="60893"/>
    <lineage>
        <taxon>Bacteria</taxon>
        <taxon>Pseudomonadati</taxon>
        <taxon>Thermodesulfobacteriota</taxon>
        <taxon>Desulfobaccia</taxon>
        <taxon>Desulfobaccales</taxon>
        <taxon>Desulfobaccaceae</taxon>
        <taxon>Desulfobacca</taxon>
    </lineage>
</organism>
<sequence>MTSETARFDAFVVLGARLNAQGRPGRIGRMRLTHALTVWQEQGSQAYVIITGGPTHGTGLTEARAMADFALAWAAEQWNPELCARLARRLILEEKSHNTLASARHTLPVLLGLGATHVALVSDGLHIRRAHYLFRRHFRPHPVNLHPLPAPGVLRIYWQNRRYFWLTKIALREGGAWLKLMARRALFWR</sequence>
<accession>A0A7C3SJY5</accession>
<comment type="caution">
    <text evidence="2">The sequence shown here is derived from an EMBL/GenBank/DDBJ whole genome shotgun (WGS) entry which is preliminary data.</text>
</comment>
<dbReference type="CDD" id="cd06259">
    <property type="entry name" value="YdcF-like"/>
    <property type="match status" value="1"/>
</dbReference>
<gene>
    <name evidence="2" type="ORF">ENV62_03280</name>
</gene>
<dbReference type="Pfam" id="PF02698">
    <property type="entry name" value="DUF218"/>
    <property type="match status" value="1"/>
</dbReference>
<evidence type="ECO:0000259" key="1">
    <source>
        <dbReference type="Pfam" id="PF02698"/>
    </source>
</evidence>
<dbReference type="GO" id="GO:0005886">
    <property type="term" value="C:plasma membrane"/>
    <property type="evidence" value="ECO:0007669"/>
    <property type="project" value="TreeGrafter"/>
</dbReference>
<dbReference type="PANTHER" id="PTHR30336:SF20">
    <property type="entry name" value="DUF218 DOMAIN-CONTAINING PROTEIN"/>
    <property type="match status" value="1"/>
</dbReference>
<proteinExistence type="predicted"/>
<protein>
    <submittedName>
        <fullName evidence="2">YdcF family protein</fullName>
    </submittedName>
</protein>
<dbReference type="AlphaFoldDB" id="A0A7C3SJY5"/>
<dbReference type="EMBL" id="DTHB01000027">
    <property type="protein sequence ID" value="HGB14247.1"/>
    <property type="molecule type" value="Genomic_DNA"/>
</dbReference>
<dbReference type="Gene3D" id="3.40.50.620">
    <property type="entry name" value="HUPs"/>
    <property type="match status" value="1"/>
</dbReference>
<dbReference type="InterPro" id="IPR051599">
    <property type="entry name" value="Cell_Envelope_Assoc"/>
</dbReference>
<dbReference type="InterPro" id="IPR014729">
    <property type="entry name" value="Rossmann-like_a/b/a_fold"/>
</dbReference>
<dbReference type="InterPro" id="IPR003848">
    <property type="entry name" value="DUF218"/>
</dbReference>
<name>A0A7C3SJY5_9BACT</name>
<reference evidence="2" key="1">
    <citation type="journal article" date="2020" name="mSystems">
        <title>Genome- and Community-Level Interaction Insights into Carbon Utilization and Element Cycling Functions of Hydrothermarchaeota in Hydrothermal Sediment.</title>
        <authorList>
            <person name="Zhou Z."/>
            <person name="Liu Y."/>
            <person name="Xu W."/>
            <person name="Pan J."/>
            <person name="Luo Z.H."/>
            <person name="Li M."/>
        </authorList>
    </citation>
    <scope>NUCLEOTIDE SEQUENCE [LARGE SCALE GENOMIC DNA]</scope>
    <source>
        <strain evidence="2">SpSt-776</strain>
    </source>
</reference>